<dbReference type="AlphaFoldDB" id="A0A512DJ61"/>
<dbReference type="Proteomes" id="UP000321523">
    <property type="component" value="Unassembled WGS sequence"/>
</dbReference>
<name>A0A512DJ61_9PROT</name>
<dbReference type="Pfam" id="PF12833">
    <property type="entry name" value="HTH_18"/>
    <property type="match status" value="1"/>
</dbReference>
<dbReference type="Gene3D" id="1.10.10.60">
    <property type="entry name" value="Homeodomain-like"/>
    <property type="match status" value="1"/>
</dbReference>
<dbReference type="InterPro" id="IPR009057">
    <property type="entry name" value="Homeodomain-like_sf"/>
</dbReference>
<evidence type="ECO:0000256" key="3">
    <source>
        <dbReference type="ARBA" id="ARBA00023163"/>
    </source>
</evidence>
<dbReference type="GO" id="GO:0000976">
    <property type="term" value="F:transcription cis-regulatory region binding"/>
    <property type="evidence" value="ECO:0007669"/>
    <property type="project" value="TreeGrafter"/>
</dbReference>
<keyword evidence="6" id="KW-1185">Reference proteome</keyword>
<sequence length="318" mass="34104">MASRSAIDAGIPPRPLAAELRRRIAGSLQGGDDSQFAGPNGGTPITKLATYHARAVETIRDMTINEPALIVVLDGIKEVHLAGDMFEFHPGEPFVLPAGQSFDIVNRPDEASGRYRAVFITLPRDLVRRVAQAHPRRGKAVAVSTRKPHDPGIDLTPQAVDTISHAAMALSRTDLDASLAEHRVMEILLLIGHLPAIMRIHAGATFSERARHHIALAPMDSWRAHDLARLLGVSSATLRRRLADEGTSLRHILTDERMRRARAMIEDGERNIAAIAAACGYSSRSHFAASFRSAHGASPHGLIAAAAGSRSGTAASSP</sequence>
<dbReference type="Pfam" id="PF06719">
    <property type="entry name" value="AraC_N"/>
    <property type="match status" value="1"/>
</dbReference>
<dbReference type="SUPFAM" id="SSF46689">
    <property type="entry name" value="Homeodomain-like"/>
    <property type="match status" value="1"/>
</dbReference>
<evidence type="ECO:0000259" key="4">
    <source>
        <dbReference type="PROSITE" id="PS01124"/>
    </source>
</evidence>
<proteinExistence type="predicted"/>
<reference evidence="5 6" key="1">
    <citation type="submission" date="2019-07" db="EMBL/GenBank/DDBJ databases">
        <title>Whole genome shotgun sequence of Skermanella aerolata NBRC 106429.</title>
        <authorList>
            <person name="Hosoyama A."/>
            <person name="Uohara A."/>
            <person name="Ohji S."/>
            <person name="Ichikawa N."/>
        </authorList>
    </citation>
    <scope>NUCLEOTIDE SEQUENCE [LARGE SCALE GENOMIC DNA]</scope>
    <source>
        <strain evidence="5 6">NBRC 106429</strain>
    </source>
</reference>
<dbReference type="PANTHER" id="PTHR47894">
    <property type="entry name" value="HTH-TYPE TRANSCRIPTIONAL REGULATOR GADX"/>
    <property type="match status" value="1"/>
</dbReference>
<dbReference type="PROSITE" id="PS00041">
    <property type="entry name" value="HTH_ARAC_FAMILY_1"/>
    <property type="match status" value="1"/>
</dbReference>
<dbReference type="GO" id="GO:0003700">
    <property type="term" value="F:DNA-binding transcription factor activity"/>
    <property type="evidence" value="ECO:0007669"/>
    <property type="project" value="InterPro"/>
</dbReference>
<evidence type="ECO:0000313" key="5">
    <source>
        <dbReference type="EMBL" id="GEO36514.1"/>
    </source>
</evidence>
<evidence type="ECO:0000256" key="1">
    <source>
        <dbReference type="ARBA" id="ARBA00023015"/>
    </source>
</evidence>
<dbReference type="GO" id="GO:0005829">
    <property type="term" value="C:cytosol"/>
    <property type="evidence" value="ECO:0007669"/>
    <property type="project" value="TreeGrafter"/>
</dbReference>
<keyword evidence="2" id="KW-0238">DNA-binding</keyword>
<protein>
    <recommendedName>
        <fullName evidence="4">HTH araC/xylS-type domain-containing protein</fullName>
    </recommendedName>
</protein>
<evidence type="ECO:0000256" key="2">
    <source>
        <dbReference type="ARBA" id="ARBA00023125"/>
    </source>
</evidence>
<dbReference type="InterPro" id="IPR009594">
    <property type="entry name" value="Tscrpt_reg_HTH_AraC_N"/>
</dbReference>
<evidence type="ECO:0000313" key="6">
    <source>
        <dbReference type="Proteomes" id="UP000321523"/>
    </source>
</evidence>
<dbReference type="SMART" id="SM00342">
    <property type="entry name" value="HTH_ARAC"/>
    <property type="match status" value="1"/>
</dbReference>
<dbReference type="PROSITE" id="PS01124">
    <property type="entry name" value="HTH_ARAC_FAMILY_2"/>
    <property type="match status" value="1"/>
</dbReference>
<dbReference type="InterPro" id="IPR018062">
    <property type="entry name" value="HTH_AraC-typ_CS"/>
</dbReference>
<dbReference type="PANTHER" id="PTHR47894:SF4">
    <property type="entry name" value="HTH-TYPE TRANSCRIPTIONAL REGULATOR GADX"/>
    <property type="match status" value="1"/>
</dbReference>
<keyword evidence="3" id="KW-0804">Transcription</keyword>
<dbReference type="InterPro" id="IPR018060">
    <property type="entry name" value="HTH_AraC"/>
</dbReference>
<organism evidence="5 6">
    <name type="scientific">Skermanella aerolata</name>
    <dbReference type="NCBI Taxonomy" id="393310"/>
    <lineage>
        <taxon>Bacteria</taxon>
        <taxon>Pseudomonadati</taxon>
        <taxon>Pseudomonadota</taxon>
        <taxon>Alphaproteobacteria</taxon>
        <taxon>Rhodospirillales</taxon>
        <taxon>Azospirillaceae</taxon>
        <taxon>Skermanella</taxon>
    </lineage>
</organism>
<accession>A0A512DJ61</accession>
<dbReference type="EMBL" id="BJYZ01000002">
    <property type="protein sequence ID" value="GEO36514.1"/>
    <property type="molecule type" value="Genomic_DNA"/>
</dbReference>
<dbReference type="RefSeq" id="WP_169789266.1">
    <property type="nucleotide sequence ID" value="NZ_BJYZ01000002.1"/>
</dbReference>
<gene>
    <name evidence="5" type="ORF">SAE02_06620</name>
</gene>
<keyword evidence="1" id="KW-0805">Transcription regulation</keyword>
<feature type="domain" description="HTH araC/xylS-type" evidence="4">
    <location>
        <begin position="208"/>
        <end position="305"/>
    </location>
</feature>
<comment type="caution">
    <text evidence="5">The sequence shown here is derived from an EMBL/GenBank/DDBJ whole genome shotgun (WGS) entry which is preliminary data.</text>
</comment>